<evidence type="ECO:0000256" key="2">
    <source>
        <dbReference type="ARBA" id="ARBA00006661"/>
    </source>
</evidence>
<feature type="compositionally biased region" description="Low complexity" evidence="10">
    <location>
        <begin position="75"/>
        <end position="96"/>
    </location>
</feature>
<gene>
    <name evidence="9" type="primary">SLX4</name>
    <name evidence="11" type="ORF">BJY01DRAFT_215692</name>
</gene>
<evidence type="ECO:0000256" key="3">
    <source>
        <dbReference type="ARBA" id="ARBA00022553"/>
    </source>
</evidence>
<comment type="subcellular location">
    <subcellularLocation>
        <location evidence="1 9">Nucleus</location>
    </subcellularLocation>
</comment>
<comment type="PTM">
    <text evidence="9">Phosphorylated in response to DNA damage.</text>
</comment>
<comment type="subunit">
    <text evidence="9">Forms a heterodimer with SLX1.</text>
</comment>
<protein>
    <recommendedName>
        <fullName evidence="8 9">Structure-specific endonuclease subunit SLX4</fullName>
    </recommendedName>
</protein>
<feature type="region of interest" description="Disordered" evidence="10">
    <location>
        <begin position="115"/>
        <end position="186"/>
    </location>
</feature>
<feature type="compositionally biased region" description="Basic residues" evidence="10">
    <location>
        <begin position="595"/>
        <end position="604"/>
    </location>
</feature>
<keyword evidence="7 9" id="KW-0539">Nucleus</keyword>
<feature type="region of interest" description="Disordered" evidence="10">
    <location>
        <begin position="697"/>
        <end position="725"/>
    </location>
</feature>
<evidence type="ECO:0000256" key="9">
    <source>
        <dbReference type="HAMAP-Rule" id="MF_03110"/>
    </source>
</evidence>
<evidence type="ECO:0000256" key="8">
    <source>
        <dbReference type="ARBA" id="ARBA00029496"/>
    </source>
</evidence>
<comment type="similarity">
    <text evidence="2 9">Belongs to the SLX4 family.</text>
</comment>
<feature type="compositionally biased region" description="Low complexity" evidence="10">
    <location>
        <begin position="625"/>
        <end position="637"/>
    </location>
</feature>
<feature type="compositionally biased region" description="Low complexity" evidence="10">
    <location>
        <begin position="700"/>
        <end position="717"/>
    </location>
</feature>
<feature type="compositionally biased region" description="Low complexity" evidence="10">
    <location>
        <begin position="391"/>
        <end position="400"/>
    </location>
</feature>
<evidence type="ECO:0000256" key="10">
    <source>
        <dbReference type="SAM" id="MobiDB-lite"/>
    </source>
</evidence>
<comment type="function">
    <text evidence="9">Regulatory subunit of the SLX1-SLX4 structure-specific endonuclease that resolves DNA secondary structures generated during DNA repair and recombination. Has endonuclease activity towards branched DNA substrates, introducing single-strand cuts in duplex DNA close to junctions with ss-DNA.</text>
</comment>
<dbReference type="CDD" id="cd22999">
    <property type="entry name" value="SAP_SLX4"/>
    <property type="match status" value="1"/>
</dbReference>
<evidence type="ECO:0000256" key="1">
    <source>
        <dbReference type="ARBA" id="ARBA00004123"/>
    </source>
</evidence>
<evidence type="ECO:0000256" key="7">
    <source>
        <dbReference type="ARBA" id="ARBA00023242"/>
    </source>
</evidence>
<accession>A0ABR4JTY7</accession>
<sequence length="831" mass="90783">MHSDLIILSSSPERNAICTPPPLAAITEKRQQRCARAASLSPIPSPTEMLRGDPLRSKFFVTSDQNQPKTKGIKTKTGNTAAANPGTTNSSTTQGGNERKLKAVQQVAIYGLDSADVGTEDNAPPKPRRTRKKRTDGATGGEKTKNKTISGKVAKPRTRNSNEIDTKPVDCPPTPKQTRKESSGMEDLQLELALKRRVDWTPTKELSIRSTAPEVKDNTEGGQSKLGSLLSGYEYDQVNTIPHRLGVLGDEGPTKRRRIELVDSDFLAPKSNLSNNDSASNKEANFRAGLKLDTKPKARPKRLTTLTARVTAPYLEPATFTVGETLIAPDKPKSKADATSGLKIPTTIVLSPEAALKSLDNQDLLFGTCSQLERADSPTMLRDTQIALQESGLESASASSSHHRQGKELAQSTNISCLTKPSRNLWAVAARDSEGFLKDVEVIELLDTPETFKTINISDAEANQEGGQNEAHETNYECDMLPVKAQSPDAPFCAKGSHASTTQAYKPTSVEANVASKCSMPNYNGFTDIELAKKIKRNGLKAIKGRKKMIEVLEKCWTAQHGGNNHEQGDGSQTAEDRSTTQDTAKYRPQIPEKKPRKPRTVSQKKKEQPKSGSSKVVTTKEDNTTTTLSKTSQPATQPDTVQDNETNLMPNQKPNQPSSTRSFIDIDEIQDSEDELLPSPSQLQIQLFGLPREGRRELPTSATSSPSPSRPTSRLSCNGTSPSITTLFTTSSKDNADEKLLFELGGQITKAVRAQPRQSQKGPSSSRPSWHEKILMYDPIYLEDFTAWLNTEGLGLVNEDREVGAGLVRRWCESKGICCCYKVKNKAGNF</sequence>
<keyword evidence="4 9" id="KW-0227">DNA damage</keyword>
<feature type="region of interest" description="Disordered" evidence="10">
    <location>
        <begin position="60"/>
        <end position="99"/>
    </location>
</feature>
<evidence type="ECO:0000313" key="12">
    <source>
        <dbReference type="Proteomes" id="UP001610446"/>
    </source>
</evidence>
<dbReference type="HAMAP" id="MF_03110">
    <property type="entry name" value="Endonuc_su_Slx4"/>
    <property type="match status" value="1"/>
</dbReference>
<dbReference type="Pfam" id="PF09494">
    <property type="entry name" value="Slx4"/>
    <property type="match status" value="1"/>
</dbReference>
<feature type="region of interest" description="Disordered" evidence="10">
    <location>
        <begin position="561"/>
        <end position="662"/>
    </location>
</feature>
<proteinExistence type="inferred from homology"/>
<evidence type="ECO:0000256" key="5">
    <source>
        <dbReference type="ARBA" id="ARBA00023172"/>
    </source>
</evidence>
<evidence type="ECO:0000256" key="4">
    <source>
        <dbReference type="ARBA" id="ARBA00022763"/>
    </source>
</evidence>
<keyword evidence="3 9" id="KW-0597">Phosphoprotein</keyword>
<evidence type="ECO:0000256" key="6">
    <source>
        <dbReference type="ARBA" id="ARBA00023204"/>
    </source>
</evidence>
<dbReference type="InterPro" id="IPR018574">
    <property type="entry name" value="Structure-sp_endonuc_su_Slx4"/>
</dbReference>
<keyword evidence="12" id="KW-1185">Reference proteome</keyword>
<reference evidence="11 12" key="1">
    <citation type="submission" date="2024-07" db="EMBL/GenBank/DDBJ databases">
        <title>Section-level genome sequencing and comparative genomics of Aspergillus sections Usti and Cavernicolus.</title>
        <authorList>
            <consortium name="Lawrence Berkeley National Laboratory"/>
            <person name="Nybo J.L."/>
            <person name="Vesth T.C."/>
            <person name="Theobald S."/>
            <person name="Frisvad J.C."/>
            <person name="Larsen T.O."/>
            <person name="Kjaerboelling I."/>
            <person name="Rothschild-Mancinelli K."/>
            <person name="Lyhne E.K."/>
            <person name="Kogle M.E."/>
            <person name="Barry K."/>
            <person name="Clum A."/>
            <person name="Na H."/>
            <person name="Ledsgaard L."/>
            <person name="Lin J."/>
            <person name="Lipzen A."/>
            <person name="Kuo A."/>
            <person name="Riley R."/>
            <person name="Mondo S."/>
            <person name="Labutti K."/>
            <person name="Haridas S."/>
            <person name="Pangalinan J."/>
            <person name="Salamov A.A."/>
            <person name="Simmons B.A."/>
            <person name="Magnuson J.K."/>
            <person name="Chen J."/>
            <person name="Drula E."/>
            <person name="Henrissat B."/>
            <person name="Wiebenga A."/>
            <person name="Lubbers R.J."/>
            <person name="Gomes A.C."/>
            <person name="Makela M.R."/>
            <person name="Stajich J."/>
            <person name="Grigoriev I.V."/>
            <person name="Mortensen U.H."/>
            <person name="De Vries R.P."/>
            <person name="Baker S.E."/>
            <person name="Andersen M.R."/>
        </authorList>
    </citation>
    <scope>NUCLEOTIDE SEQUENCE [LARGE SCALE GENOMIC DNA]</scope>
    <source>
        <strain evidence="11 12">CBS 123904</strain>
    </source>
</reference>
<dbReference type="InterPro" id="IPR027784">
    <property type="entry name" value="Slx4_ascomycetes"/>
</dbReference>
<dbReference type="EMBL" id="JBFXLU010000089">
    <property type="protein sequence ID" value="KAL2843505.1"/>
    <property type="molecule type" value="Genomic_DNA"/>
</dbReference>
<name>A0ABR4JTY7_9EURO</name>
<feature type="region of interest" description="Disordered" evidence="10">
    <location>
        <begin position="391"/>
        <end position="412"/>
    </location>
</feature>
<evidence type="ECO:0000313" key="11">
    <source>
        <dbReference type="EMBL" id="KAL2843505.1"/>
    </source>
</evidence>
<keyword evidence="5 9" id="KW-0233">DNA recombination</keyword>
<feature type="compositionally biased region" description="Polar residues" evidence="10">
    <location>
        <begin position="638"/>
        <end position="662"/>
    </location>
</feature>
<organism evidence="11 12">
    <name type="scientific">Aspergillus pseudoustus</name>
    <dbReference type="NCBI Taxonomy" id="1810923"/>
    <lineage>
        <taxon>Eukaryota</taxon>
        <taxon>Fungi</taxon>
        <taxon>Dikarya</taxon>
        <taxon>Ascomycota</taxon>
        <taxon>Pezizomycotina</taxon>
        <taxon>Eurotiomycetes</taxon>
        <taxon>Eurotiomycetidae</taxon>
        <taxon>Eurotiales</taxon>
        <taxon>Aspergillaceae</taxon>
        <taxon>Aspergillus</taxon>
        <taxon>Aspergillus subgen. Nidulantes</taxon>
    </lineage>
</organism>
<feature type="compositionally biased region" description="Polar residues" evidence="10">
    <location>
        <begin position="561"/>
        <end position="574"/>
    </location>
</feature>
<comment type="caution">
    <text evidence="11">The sequence shown here is derived from an EMBL/GenBank/DDBJ whole genome shotgun (WGS) entry which is preliminary data.</text>
</comment>
<dbReference type="Proteomes" id="UP001610446">
    <property type="component" value="Unassembled WGS sequence"/>
</dbReference>
<keyword evidence="6 9" id="KW-0234">DNA repair</keyword>